<sequence>MAAHQTKVAIHTFPLTGRGLQAKIDIQKNSEILSASWDSVWSVEAALNEPVLGDIIGQNKDTLSVDDTLALFLLFVKLSPKCKLSSDSPRKVHVKTGIPKDYTASAFWTEEDLKICKGSSLYNLTVASISQIEDDFRSLLQRIFIRYPDVFPLAKFTLNEYTWALFTIWSRAMDFSLSDTESLRGIVPFLDMVNHSFSVDQCHAYDKTSKSVKIFAGTHYKKGDEVFINYGKVGNTKLARLYGFVIPNNPFDSFELYLSTSPDAPYFDKKSEIFQECRIDAASSFFLTLTNPLPNTVLQYLRIQRLTWSEINVAELSKARAALDRISIRNEKECLVTLVEAFESMLEGFERKATSLEVALMQNHWQVGSEAYCAAHVALGEQLILSAALKKAKTMIALLECAQCGESDGAKNILKRNFVNLGVIWKTTTFDCTWTGIPFKHIRKKLTSFNYNSCDEKLDEDDIACLEKGVFVFQTRSRLRDRQTLSFFQESSSFAKYTPFFDSNGVIHVRLVDPDSVWKITIVSSAENEEIYLCLLNSDRLADVENFMLERYGRSIFFCDHAETAQPSKWTTIFDYHKAISVISAESDQNADCVCLSFNLNLSGQQLGFSRVLSQSIVAQPVLDKSVFVECTNQLASLTSAHRFKSFLDQSTGADFLEEASGIAEKISVGLDLFNKVTSYSGNVADTLKSFNFNFGALINGLNCIANVGSMVPFVSSACNIITAIVDFAKKLEQNEKNIHGQLLQQTIDIRVKAYFSAESVWIIDDETCLSSYCAVLTDGVKTLVTIVELLKPDGIDMTDPRDNLDYTFKSILALDPIHIAFNLNTIKPLFHSAESLEFWKASRFRNAADAERLFVELCRSYHIQEKEEQSELIRFGLLQKLGTTQDGFIRAEDFGRWFTTAELKTLVASIHDSFLPNDNSINEVDLLLQPTSFLEIQSLLNERVVGTREWLIDEISKSTSKTLILEAGPGFGKSVISAIATVEWTCLYYFFKVDDIYARTAERFIKTILFQFYNRLAKLKPDIAQKLKKSILEVDANSNQTENLSVLFTEFASQEICGFEMLVIDAFDECPQNDQDLISRILLMFHESAGMNLKVLVTTRTIPKRILEIQKNPENRREKEKKGPEFKSNLAKRQENEEDLRVYFESTLPDITDRGVTVLLSKAQGCFLWAKLAVSIIRDMREESHIIYVAHTVLQKDLSQQYLTNFSHSLTMPSQYQEGLKILLSLLLALKEPLSVHELEFFWIDVWIRDHHKKLVKEANSAIDTDNLWKDGAKIFSRIFMYAISRLMLRQNCDGLVVAGHKSLRDIVAKKQLTQFVGLEEGHKNLALLSLELLESVSRNDLLHGKFGIPVNSKMRQKNNFEISKEYLVQYAARFWFEHAQEGGNNEVVLDKILTVFESPKAIHWLAILFRQRYINHAKTSLSYLSGLSSGKIFDICDGLCNIVDRFSDILLDFPTEIYTSVAIMCLNYNFAAPLFRSIEILLPSYRPRILSGAMPFWNSESMAFTTKIYQPLLKYFRKSAKVVVANGYGNIRNSSPLFEIWDTEYCSCLSFINNTADSYTLQGFEIVEIKLELETVHVILAIFEKSSNLHVWINEQFKLIQLLESSVVPKSIQVIWQDTIPFYVIVCEKAVVFFDMEFRQCVESIKEHHEIIHVKSEAFGNKIWLFTLVRVRKGKNRCLEFRTWSSENVNGRFKDFQKVESQYFADVEMFTVNPSGSQLLVAVICQSAVFLWNPITGTYETVETGICQKMNFFSEVSNWRFSNAVQNHKHVAFVADGDLFLVNFNAQKQITTLHSSIFKSNLFNLCFLSYQDRSFLLYTTGTDESVFSRFQIFDLNANLTADILQGWEFSDVDVKGSQIVLVINKNSSTQQNRHIAFYNIASLIHKLDSNEQGWRDIKIIQNNAEIDNKEPSGVGQVSLSGNGYLSLIFHPYGDVEIWDLKNWSRPICSVLKAAGSKDDWRDHCDIALSRDGNTMLVSSNIRNSLAWWDLSDKSSPRLQRIDTASISDRWELAFMSPDLTCIAFDPMAQLTECLTYISYAEVPENPQPLLVQELVEQNVEKSEESGDDESENYIGWFLSEDTNEKEVASSSRKILGSIGCTTGIIIKHTFDDNLEQSDWLISCPGKNTCSLWNLSSSMGSLDTVKIDLLENRLFLNRFPNAQNNITITFITAKVSDLDLVVSIGFSNGAIGLVLIHDEKFVTDSFSVYNLEPQYKCIKIAFAPAVKDNEDILVIEVEQKQSDTYIWSIFLLTWKGVNGGVGFNIQAKHVLMEQGQLNCVPVGHLDRISQWAFSGQSSNSHPALIILTSSGKVLRIRLNVAELIAVLELRLPRVFVEDNCQALKVFENVAAFHFINMFLVVDLGSQKKVL</sequence>
<evidence type="ECO:0000313" key="7">
    <source>
        <dbReference type="EMBL" id="KAJ3141465.1"/>
    </source>
</evidence>
<keyword evidence="1" id="KW-0489">Methyltransferase</keyword>
<keyword evidence="8" id="KW-1185">Reference proteome</keyword>
<dbReference type="InterPro" id="IPR046341">
    <property type="entry name" value="SET_dom_sf"/>
</dbReference>
<dbReference type="GO" id="GO:0016279">
    <property type="term" value="F:protein-lysine N-methyltransferase activity"/>
    <property type="evidence" value="ECO:0007669"/>
    <property type="project" value="UniProtKB-ARBA"/>
</dbReference>
<organism evidence="7 8">
    <name type="scientific">Physocladia obscura</name>
    <dbReference type="NCBI Taxonomy" id="109957"/>
    <lineage>
        <taxon>Eukaryota</taxon>
        <taxon>Fungi</taxon>
        <taxon>Fungi incertae sedis</taxon>
        <taxon>Chytridiomycota</taxon>
        <taxon>Chytridiomycota incertae sedis</taxon>
        <taxon>Chytridiomycetes</taxon>
        <taxon>Chytridiales</taxon>
        <taxon>Chytriomycetaceae</taxon>
        <taxon>Physocladia</taxon>
    </lineage>
</organism>
<dbReference type="GO" id="GO:0005634">
    <property type="term" value="C:nucleus"/>
    <property type="evidence" value="ECO:0007669"/>
    <property type="project" value="TreeGrafter"/>
</dbReference>
<dbReference type="PANTHER" id="PTHR13271:SF34">
    <property type="entry name" value="N-LYSINE METHYLTRANSFERASE SETD6"/>
    <property type="match status" value="1"/>
</dbReference>
<feature type="region of interest" description="Disordered" evidence="5">
    <location>
        <begin position="1110"/>
        <end position="1134"/>
    </location>
</feature>
<evidence type="ECO:0000313" key="8">
    <source>
        <dbReference type="Proteomes" id="UP001211907"/>
    </source>
</evidence>
<keyword evidence="2" id="KW-0808">Transferase</keyword>
<evidence type="ECO:0000259" key="6">
    <source>
        <dbReference type="PROSITE" id="PS50280"/>
    </source>
</evidence>
<dbReference type="Gene3D" id="3.40.50.300">
    <property type="entry name" value="P-loop containing nucleotide triphosphate hydrolases"/>
    <property type="match status" value="1"/>
</dbReference>
<dbReference type="Pfam" id="PF09273">
    <property type="entry name" value="Rubis-subs-bind"/>
    <property type="match status" value="1"/>
</dbReference>
<evidence type="ECO:0000256" key="2">
    <source>
        <dbReference type="ARBA" id="ARBA00022679"/>
    </source>
</evidence>
<evidence type="ECO:0000256" key="5">
    <source>
        <dbReference type="SAM" id="MobiDB-lite"/>
    </source>
</evidence>
<keyword evidence="4" id="KW-0677">Repeat</keyword>
<dbReference type="CDD" id="cd10527">
    <property type="entry name" value="SET_LSMT"/>
    <property type="match status" value="1"/>
</dbReference>
<dbReference type="EMBL" id="JADGJH010000030">
    <property type="protein sequence ID" value="KAJ3141465.1"/>
    <property type="molecule type" value="Genomic_DNA"/>
</dbReference>
<dbReference type="Gene3D" id="3.90.1410.10">
    <property type="entry name" value="set domain protein methyltransferase, domain 1"/>
    <property type="match status" value="1"/>
</dbReference>
<dbReference type="PROSITE" id="PS50280">
    <property type="entry name" value="SET"/>
    <property type="match status" value="1"/>
</dbReference>
<reference evidence="7" key="1">
    <citation type="submission" date="2020-05" db="EMBL/GenBank/DDBJ databases">
        <title>Phylogenomic resolution of chytrid fungi.</title>
        <authorList>
            <person name="Stajich J.E."/>
            <person name="Amses K."/>
            <person name="Simmons R."/>
            <person name="Seto K."/>
            <person name="Myers J."/>
            <person name="Bonds A."/>
            <person name="Quandt C.A."/>
            <person name="Barry K."/>
            <person name="Liu P."/>
            <person name="Grigoriev I."/>
            <person name="Longcore J.E."/>
            <person name="James T.Y."/>
        </authorList>
    </citation>
    <scope>NUCLEOTIDE SEQUENCE</scope>
    <source>
        <strain evidence="7">JEL0513</strain>
    </source>
</reference>
<proteinExistence type="predicted"/>
<dbReference type="SUPFAM" id="SSF82171">
    <property type="entry name" value="DPP6 N-terminal domain-like"/>
    <property type="match status" value="1"/>
</dbReference>
<dbReference type="InterPro" id="IPR015943">
    <property type="entry name" value="WD40/YVTN_repeat-like_dom_sf"/>
</dbReference>
<dbReference type="Gene3D" id="3.90.1420.10">
    <property type="entry name" value="Rubisco LSMT, substrate-binding domain"/>
    <property type="match status" value="1"/>
</dbReference>
<dbReference type="InterPro" id="IPR050600">
    <property type="entry name" value="SETD3_SETD6_MTase"/>
</dbReference>
<gene>
    <name evidence="7" type="ORF">HK100_006475</name>
</gene>
<dbReference type="InterPro" id="IPR015353">
    <property type="entry name" value="Rubisco_LSMT_subst-bd"/>
</dbReference>
<keyword evidence="3" id="KW-0949">S-adenosyl-L-methionine</keyword>
<dbReference type="SUPFAM" id="SSF82199">
    <property type="entry name" value="SET domain"/>
    <property type="match status" value="1"/>
</dbReference>
<dbReference type="InterPro" id="IPR027417">
    <property type="entry name" value="P-loop_NTPase"/>
</dbReference>
<dbReference type="Pfam" id="PF24883">
    <property type="entry name" value="NPHP3_N"/>
    <property type="match status" value="1"/>
</dbReference>
<dbReference type="Gene3D" id="2.130.10.10">
    <property type="entry name" value="YVTN repeat-like/Quinoprotein amine dehydrogenase"/>
    <property type="match status" value="1"/>
</dbReference>
<dbReference type="InterPro" id="IPR036464">
    <property type="entry name" value="Rubisco_LSMT_subst-bd_sf"/>
</dbReference>
<name>A0AAD5TAE7_9FUNG</name>
<evidence type="ECO:0000256" key="3">
    <source>
        <dbReference type="ARBA" id="ARBA00022691"/>
    </source>
</evidence>
<dbReference type="InterPro" id="IPR001214">
    <property type="entry name" value="SET_dom"/>
</dbReference>
<dbReference type="Pfam" id="PF00856">
    <property type="entry name" value="SET"/>
    <property type="match status" value="1"/>
</dbReference>
<evidence type="ECO:0000256" key="1">
    <source>
        <dbReference type="ARBA" id="ARBA00022603"/>
    </source>
</evidence>
<feature type="domain" description="SET" evidence="6">
    <location>
        <begin position="6"/>
        <end position="231"/>
    </location>
</feature>
<evidence type="ECO:0000256" key="4">
    <source>
        <dbReference type="ARBA" id="ARBA00022737"/>
    </source>
</evidence>
<dbReference type="PANTHER" id="PTHR13271">
    <property type="entry name" value="UNCHARACTERIZED PUTATIVE METHYLTRANSFERASE"/>
    <property type="match status" value="1"/>
</dbReference>
<accession>A0AAD5TAE7</accession>
<feature type="compositionally biased region" description="Basic and acidic residues" evidence="5">
    <location>
        <begin position="1110"/>
        <end position="1126"/>
    </location>
</feature>
<dbReference type="SUPFAM" id="SSF81822">
    <property type="entry name" value="RuBisCo LSMT C-terminal, substrate-binding domain"/>
    <property type="match status" value="1"/>
</dbReference>
<comment type="caution">
    <text evidence="7">The sequence shown here is derived from an EMBL/GenBank/DDBJ whole genome shotgun (WGS) entry which is preliminary data.</text>
</comment>
<protein>
    <recommendedName>
        <fullName evidence="6">SET domain-containing protein</fullName>
    </recommendedName>
</protein>
<dbReference type="Proteomes" id="UP001211907">
    <property type="component" value="Unassembled WGS sequence"/>
</dbReference>
<dbReference type="InterPro" id="IPR056884">
    <property type="entry name" value="NPHP3-like_N"/>
</dbReference>
<dbReference type="GO" id="GO:0032259">
    <property type="term" value="P:methylation"/>
    <property type="evidence" value="ECO:0007669"/>
    <property type="project" value="UniProtKB-KW"/>
</dbReference>